<dbReference type="AlphaFoldDB" id="A0A2U1AVE1"/>
<dbReference type="RefSeq" id="WP_116543710.1">
    <property type="nucleotide sequence ID" value="NZ_QEKI01000007.1"/>
</dbReference>
<evidence type="ECO:0008006" key="3">
    <source>
        <dbReference type="Google" id="ProtNLM"/>
    </source>
</evidence>
<name>A0A2U1AVE1_9BACT</name>
<dbReference type="InterPro" id="IPR021866">
    <property type="entry name" value="SpoIIAA-like"/>
</dbReference>
<keyword evidence="2" id="KW-1185">Reference proteome</keyword>
<dbReference type="OrthoDB" id="979415at2"/>
<reference evidence="1 2" key="1">
    <citation type="submission" date="2018-04" db="EMBL/GenBank/DDBJ databases">
        <title>Genomic Encyclopedia of Type Strains, Phase IV (KMG-IV): sequencing the most valuable type-strain genomes for metagenomic binning, comparative biology and taxonomic classification.</title>
        <authorList>
            <person name="Goeker M."/>
        </authorList>
    </citation>
    <scope>NUCLEOTIDE SEQUENCE [LARGE SCALE GENOMIC DNA]</scope>
    <source>
        <strain evidence="1 2">DSM 100231</strain>
    </source>
</reference>
<protein>
    <recommendedName>
        <fullName evidence="3">SpoIIAA-like protein</fullName>
    </recommendedName>
</protein>
<accession>A0A2U1AVE1</accession>
<proteinExistence type="predicted"/>
<evidence type="ECO:0000313" key="2">
    <source>
        <dbReference type="Proteomes" id="UP000245466"/>
    </source>
</evidence>
<sequence length="144" mass="16788">MELYFQNSFVKLSYDKLLRLGKAEWRGRLHGAELREAYLLCHEMINRFSLIRWLADDRLMGSISPADLKWSLEVHVPRMAKSHLKRLARIPSQFEANREAIGVMINKGYTFDSPLELRDFENEKEAMQWLLEPARVSSAATSSF</sequence>
<dbReference type="Proteomes" id="UP000245466">
    <property type="component" value="Unassembled WGS sequence"/>
</dbReference>
<evidence type="ECO:0000313" key="1">
    <source>
        <dbReference type="EMBL" id="PVY40394.1"/>
    </source>
</evidence>
<dbReference type="Pfam" id="PF11964">
    <property type="entry name" value="SpoIIAA-like"/>
    <property type="match status" value="1"/>
</dbReference>
<comment type="caution">
    <text evidence="1">The sequence shown here is derived from an EMBL/GenBank/DDBJ whole genome shotgun (WGS) entry which is preliminary data.</text>
</comment>
<gene>
    <name evidence="1" type="ORF">C8E01_10725</name>
</gene>
<dbReference type="EMBL" id="QEKI01000007">
    <property type="protein sequence ID" value="PVY40394.1"/>
    <property type="molecule type" value="Genomic_DNA"/>
</dbReference>
<organism evidence="1 2">
    <name type="scientific">Pontibacter virosus</name>
    <dbReference type="NCBI Taxonomy" id="1765052"/>
    <lineage>
        <taxon>Bacteria</taxon>
        <taxon>Pseudomonadati</taxon>
        <taxon>Bacteroidota</taxon>
        <taxon>Cytophagia</taxon>
        <taxon>Cytophagales</taxon>
        <taxon>Hymenobacteraceae</taxon>
        <taxon>Pontibacter</taxon>
    </lineage>
</organism>